<dbReference type="Proteomes" id="UP001385892">
    <property type="component" value="Unassembled WGS sequence"/>
</dbReference>
<dbReference type="Pfam" id="PF03401">
    <property type="entry name" value="TctC"/>
    <property type="match status" value="1"/>
</dbReference>
<comment type="similarity">
    <text evidence="1">Belongs to the UPF0065 (bug) family.</text>
</comment>
<dbReference type="Gene3D" id="3.40.190.10">
    <property type="entry name" value="Periplasmic binding protein-like II"/>
    <property type="match status" value="1"/>
</dbReference>
<dbReference type="RefSeq" id="WP_340341419.1">
    <property type="nucleotide sequence ID" value="NZ_JBBKZT010000002.1"/>
</dbReference>
<sequence length="317" mass="33360">MKFTRREILGAAAASAFPLLGRAAEPDTIRIVVPLTAGSGSDLTARALAQAITVTSGKTVVVDNKPGAGASIGSLFVAKSKPDGLTLLLNTGAHTTNSVLIKNLPFDPIADFTPITRITSAPGFALFVSSRSPYKTLKQFIEAAKNGKLTYGSSGIGNTTHVIAELFCRAAGVDMLHVPYKGSAINELLGGQVDCAFIAPSLAASWIRSGQFHGLGISGSVRSALLPDTPTFNEAGLNVPDIPAWSGLWGPRGMSDATVGSLYTMLVRAGQETRFSQLVKDGGGTVEMMPPQDFRRYVESEVNRYKKVLPPLGIQVT</sequence>
<dbReference type="InterPro" id="IPR005064">
    <property type="entry name" value="BUG"/>
</dbReference>
<evidence type="ECO:0000256" key="1">
    <source>
        <dbReference type="ARBA" id="ARBA00006987"/>
    </source>
</evidence>
<accession>A0ABU8WFJ3</accession>
<name>A0ABU8WFJ3_9BURK</name>
<comment type="caution">
    <text evidence="2">The sequence shown here is derived from an EMBL/GenBank/DDBJ whole genome shotgun (WGS) entry which is preliminary data.</text>
</comment>
<dbReference type="CDD" id="cd07012">
    <property type="entry name" value="PBP2_Bug_TTT"/>
    <property type="match status" value="1"/>
</dbReference>
<dbReference type="Gene3D" id="3.40.190.150">
    <property type="entry name" value="Bordetella uptake gene, domain 1"/>
    <property type="match status" value="1"/>
</dbReference>
<gene>
    <name evidence="2" type="ORF">WKW82_06465</name>
</gene>
<dbReference type="PANTHER" id="PTHR42928:SF5">
    <property type="entry name" value="BLR1237 PROTEIN"/>
    <property type="match status" value="1"/>
</dbReference>
<dbReference type="PANTHER" id="PTHR42928">
    <property type="entry name" value="TRICARBOXYLATE-BINDING PROTEIN"/>
    <property type="match status" value="1"/>
</dbReference>
<protein>
    <submittedName>
        <fullName evidence="2">Tripartite tricarboxylate transporter substrate binding protein</fullName>
    </submittedName>
</protein>
<dbReference type="EMBL" id="JBBKZT010000002">
    <property type="protein sequence ID" value="MEJ8846282.1"/>
    <property type="molecule type" value="Genomic_DNA"/>
</dbReference>
<evidence type="ECO:0000313" key="3">
    <source>
        <dbReference type="Proteomes" id="UP001385892"/>
    </source>
</evidence>
<organism evidence="2 3">
    <name type="scientific">Variovorax rhizosphaerae</name>
    <dbReference type="NCBI Taxonomy" id="1836200"/>
    <lineage>
        <taxon>Bacteria</taxon>
        <taxon>Pseudomonadati</taxon>
        <taxon>Pseudomonadota</taxon>
        <taxon>Betaproteobacteria</taxon>
        <taxon>Burkholderiales</taxon>
        <taxon>Comamonadaceae</taxon>
        <taxon>Variovorax</taxon>
    </lineage>
</organism>
<dbReference type="InterPro" id="IPR042100">
    <property type="entry name" value="Bug_dom1"/>
</dbReference>
<evidence type="ECO:0000313" key="2">
    <source>
        <dbReference type="EMBL" id="MEJ8846282.1"/>
    </source>
</evidence>
<dbReference type="PIRSF" id="PIRSF017082">
    <property type="entry name" value="YflP"/>
    <property type="match status" value="1"/>
</dbReference>
<dbReference type="SUPFAM" id="SSF53850">
    <property type="entry name" value="Periplasmic binding protein-like II"/>
    <property type="match status" value="1"/>
</dbReference>
<reference evidence="2 3" key="1">
    <citation type="submission" date="2024-03" db="EMBL/GenBank/DDBJ databases">
        <title>Novel species of the genus Variovorax.</title>
        <authorList>
            <person name="Liu Q."/>
            <person name="Xin Y.-H."/>
        </authorList>
    </citation>
    <scope>NUCLEOTIDE SEQUENCE [LARGE SCALE GENOMIC DNA]</scope>
    <source>
        <strain evidence="2 3">KACC 18900</strain>
    </source>
</reference>
<proteinExistence type="inferred from homology"/>
<keyword evidence="3" id="KW-1185">Reference proteome</keyword>